<name>A0A418WJZ4_9PROT</name>
<evidence type="ECO:0000313" key="6">
    <source>
        <dbReference type="Proteomes" id="UP000284605"/>
    </source>
</evidence>
<dbReference type="PANTHER" id="PTHR43132">
    <property type="entry name" value="ARSENICAL RESISTANCE OPERON REPRESSOR ARSR-RELATED"/>
    <property type="match status" value="1"/>
</dbReference>
<dbReference type="InterPro" id="IPR036388">
    <property type="entry name" value="WH-like_DNA-bd_sf"/>
</dbReference>
<dbReference type="GO" id="GO:0003677">
    <property type="term" value="F:DNA binding"/>
    <property type="evidence" value="ECO:0007669"/>
    <property type="project" value="UniProtKB-KW"/>
</dbReference>
<dbReference type="Pfam" id="PF12840">
    <property type="entry name" value="HTH_20"/>
    <property type="match status" value="1"/>
</dbReference>
<dbReference type="AlphaFoldDB" id="A0A418WJZ4"/>
<feature type="domain" description="HTH arsR-type" evidence="4">
    <location>
        <begin position="1"/>
        <end position="95"/>
    </location>
</feature>
<dbReference type="PRINTS" id="PR00778">
    <property type="entry name" value="HTHARSR"/>
</dbReference>
<keyword evidence="1" id="KW-0805">Transcription regulation</keyword>
<proteinExistence type="predicted"/>
<gene>
    <name evidence="5" type="ORF">D3874_23275</name>
</gene>
<dbReference type="SMART" id="SM00418">
    <property type="entry name" value="HTH_ARSR"/>
    <property type="match status" value="1"/>
</dbReference>
<dbReference type="SUPFAM" id="SSF46785">
    <property type="entry name" value="Winged helix' DNA-binding domain"/>
    <property type="match status" value="1"/>
</dbReference>
<protein>
    <submittedName>
        <fullName evidence="5">Transcriptional regulator</fullName>
    </submittedName>
</protein>
<dbReference type="CDD" id="cd00090">
    <property type="entry name" value="HTH_ARSR"/>
    <property type="match status" value="1"/>
</dbReference>
<comment type="caution">
    <text evidence="5">The sequence shown here is derived from an EMBL/GenBank/DDBJ whole genome shotgun (WGS) entry which is preliminary data.</text>
</comment>
<sequence>MDELGAIDALGALAQRTRLKVFRALLAAHPQGIPAGEIATTCGVPHNTMSSHLAILSRAGLAQADRQGRTIFYRADLEGFHRLVGFLTNDCCQGRPELCAPVPEPLATTTCCIMETADV</sequence>
<keyword evidence="3" id="KW-0804">Transcription</keyword>
<dbReference type="Gene3D" id="1.10.10.10">
    <property type="entry name" value="Winged helix-like DNA-binding domain superfamily/Winged helix DNA-binding domain"/>
    <property type="match status" value="1"/>
</dbReference>
<keyword evidence="6" id="KW-1185">Reference proteome</keyword>
<dbReference type="GO" id="GO:0003700">
    <property type="term" value="F:DNA-binding transcription factor activity"/>
    <property type="evidence" value="ECO:0007669"/>
    <property type="project" value="InterPro"/>
</dbReference>
<evidence type="ECO:0000256" key="1">
    <source>
        <dbReference type="ARBA" id="ARBA00023015"/>
    </source>
</evidence>
<dbReference type="InterPro" id="IPR011991">
    <property type="entry name" value="ArsR-like_HTH"/>
</dbReference>
<dbReference type="InterPro" id="IPR036390">
    <property type="entry name" value="WH_DNA-bd_sf"/>
</dbReference>
<evidence type="ECO:0000313" key="5">
    <source>
        <dbReference type="EMBL" id="RJF90149.1"/>
    </source>
</evidence>
<evidence type="ECO:0000256" key="3">
    <source>
        <dbReference type="ARBA" id="ARBA00023163"/>
    </source>
</evidence>
<dbReference type="Proteomes" id="UP000284605">
    <property type="component" value="Unassembled WGS sequence"/>
</dbReference>
<reference evidence="5 6" key="1">
    <citation type="submission" date="2018-09" db="EMBL/GenBank/DDBJ databases">
        <authorList>
            <person name="Zhu H."/>
        </authorList>
    </citation>
    <scope>NUCLEOTIDE SEQUENCE [LARGE SCALE GENOMIC DNA]</scope>
    <source>
        <strain evidence="5 6">K1W22B-8</strain>
    </source>
</reference>
<dbReference type="InterPro" id="IPR051011">
    <property type="entry name" value="Metal_resp_trans_reg"/>
</dbReference>
<dbReference type="InterPro" id="IPR001845">
    <property type="entry name" value="HTH_ArsR_DNA-bd_dom"/>
</dbReference>
<dbReference type="EMBL" id="QYUK01000011">
    <property type="protein sequence ID" value="RJF90149.1"/>
    <property type="molecule type" value="Genomic_DNA"/>
</dbReference>
<dbReference type="PANTHER" id="PTHR43132:SF2">
    <property type="entry name" value="ARSENICAL RESISTANCE OPERON REPRESSOR ARSR-RELATED"/>
    <property type="match status" value="1"/>
</dbReference>
<accession>A0A418WJZ4</accession>
<keyword evidence="2" id="KW-0238">DNA-binding</keyword>
<dbReference type="OrthoDB" id="9804742at2"/>
<evidence type="ECO:0000256" key="2">
    <source>
        <dbReference type="ARBA" id="ARBA00023125"/>
    </source>
</evidence>
<dbReference type="NCBIfam" id="NF033788">
    <property type="entry name" value="HTH_metalloreg"/>
    <property type="match status" value="1"/>
</dbReference>
<dbReference type="PROSITE" id="PS50987">
    <property type="entry name" value="HTH_ARSR_2"/>
    <property type="match status" value="1"/>
</dbReference>
<evidence type="ECO:0000259" key="4">
    <source>
        <dbReference type="PROSITE" id="PS50987"/>
    </source>
</evidence>
<organism evidence="5 6">
    <name type="scientific">Oleomonas cavernae</name>
    <dbReference type="NCBI Taxonomy" id="2320859"/>
    <lineage>
        <taxon>Bacteria</taxon>
        <taxon>Pseudomonadati</taxon>
        <taxon>Pseudomonadota</taxon>
        <taxon>Alphaproteobacteria</taxon>
        <taxon>Acetobacterales</taxon>
        <taxon>Acetobacteraceae</taxon>
        <taxon>Oleomonas</taxon>
    </lineage>
</organism>